<feature type="compositionally biased region" description="Basic and acidic residues" evidence="6">
    <location>
        <begin position="1242"/>
        <end position="1256"/>
    </location>
</feature>
<accession>A0AAD7UGB8</accession>
<feature type="compositionally biased region" description="Acidic residues" evidence="6">
    <location>
        <begin position="1129"/>
        <end position="1143"/>
    </location>
</feature>
<name>A0AAD7UGB8_9STRA</name>
<dbReference type="EMBL" id="JAQMWT010000337">
    <property type="protein sequence ID" value="KAJ8604211.1"/>
    <property type="molecule type" value="Genomic_DNA"/>
</dbReference>
<keyword evidence="2" id="KW-0813">Transport</keyword>
<evidence type="ECO:0000256" key="6">
    <source>
        <dbReference type="SAM" id="MobiDB-lite"/>
    </source>
</evidence>
<organism evidence="7 8">
    <name type="scientific">Chrysophaeum taylorii</name>
    <dbReference type="NCBI Taxonomy" id="2483200"/>
    <lineage>
        <taxon>Eukaryota</taxon>
        <taxon>Sar</taxon>
        <taxon>Stramenopiles</taxon>
        <taxon>Ochrophyta</taxon>
        <taxon>Pelagophyceae</taxon>
        <taxon>Pelagomonadales</taxon>
        <taxon>Pelagomonadaceae</taxon>
        <taxon>Chrysophaeum</taxon>
    </lineage>
</organism>
<dbReference type="InterPro" id="IPR011989">
    <property type="entry name" value="ARM-like"/>
</dbReference>
<evidence type="ECO:0000256" key="3">
    <source>
        <dbReference type="ARBA" id="ARBA00022490"/>
    </source>
</evidence>
<evidence type="ECO:0000313" key="8">
    <source>
        <dbReference type="Proteomes" id="UP001230188"/>
    </source>
</evidence>
<keyword evidence="5" id="KW-0653">Protein transport</keyword>
<dbReference type="PANTHER" id="PTHR10527">
    <property type="entry name" value="IMPORTIN BETA"/>
    <property type="match status" value="1"/>
</dbReference>
<evidence type="ECO:0000256" key="5">
    <source>
        <dbReference type="ARBA" id="ARBA00022927"/>
    </source>
</evidence>
<feature type="region of interest" description="Disordered" evidence="6">
    <location>
        <begin position="1239"/>
        <end position="1263"/>
    </location>
</feature>
<keyword evidence="3" id="KW-0963">Cytoplasm</keyword>
<dbReference type="GO" id="GO:0006606">
    <property type="term" value="P:protein import into nucleus"/>
    <property type="evidence" value="ECO:0007669"/>
    <property type="project" value="InterPro"/>
</dbReference>
<protein>
    <submittedName>
        <fullName evidence="7">Uncharacterized protein</fullName>
    </submittedName>
</protein>
<feature type="region of interest" description="Disordered" evidence="6">
    <location>
        <begin position="1119"/>
        <end position="1143"/>
    </location>
</feature>
<reference evidence="7" key="1">
    <citation type="submission" date="2023-01" db="EMBL/GenBank/DDBJ databases">
        <title>Metagenome sequencing of chrysophaentin producing Chrysophaeum taylorii.</title>
        <authorList>
            <person name="Davison J."/>
            <person name="Bewley C."/>
        </authorList>
    </citation>
    <scope>NUCLEOTIDE SEQUENCE</scope>
    <source>
        <strain evidence="7">NIES-1699</strain>
    </source>
</reference>
<dbReference type="InterPro" id="IPR016024">
    <property type="entry name" value="ARM-type_fold"/>
</dbReference>
<feature type="compositionally biased region" description="Basic and acidic residues" evidence="6">
    <location>
        <begin position="1119"/>
        <end position="1128"/>
    </location>
</feature>
<keyword evidence="8" id="KW-1185">Reference proteome</keyword>
<keyword evidence="4" id="KW-0677">Repeat</keyword>
<dbReference type="SUPFAM" id="SSF48371">
    <property type="entry name" value="ARM repeat"/>
    <property type="match status" value="1"/>
</dbReference>
<comment type="subcellular location">
    <subcellularLocation>
        <location evidence="1">Cytoplasm</location>
    </subcellularLocation>
</comment>
<evidence type="ECO:0000313" key="7">
    <source>
        <dbReference type="EMBL" id="KAJ8604211.1"/>
    </source>
</evidence>
<dbReference type="Pfam" id="PF18808">
    <property type="entry name" value="Importin_rep_4"/>
    <property type="match status" value="1"/>
</dbReference>
<comment type="caution">
    <text evidence="7">The sequence shown here is derived from an EMBL/GenBank/DDBJ whole genome shotgun (WGS) entry which is preliminary data.</text>
</comment>
<dbReference type="GO" id="GO:0005634">
    <property type="term" value="C:nucleus"/>
    <property type="evidence" value="ECO:0007669"/>
    <property type="project" value="UniProtKB-SubCell"/>
</dbReference>
<evidence type="ECO:0000256" key="2">
    <source>
        <dbReference type="ARBA" id="ARBA00022448"/>
    </source>
</evidence>
<dbReference type="InterPro" id="IPR040122">
    <property type="entry name" value="Importin_beta"/>
</dbReference>
<sequence>MLMLASAQSLAPTLGALLSPDNGARGQAEASFQASVASAPERVIEALLCISADWCIDGLARQDGASCCGAPAAVRSLCAVLLRRHLVKKWGMLSTSCQATVKGALVASFGRLPPESDLGARVGDCAAELATEIAARTDEEGGLLAAWPELVPALLAALGGAAPTAKRAACDAAFELANEMDEPSGMMRRAFAEALREVVVMSADDWTLRRRATRALGGVLCFASVSAFDDGDAAEVGGWKSVEAFAYGAVEAPLGGAGPHAERALREGLEACVDLAEARPRALRAAAPALCRACLDLALGDATTPSARALAVELVVTLSEAAPAMMRKCRLEGRAFGAVAVDACIELLRRRSLRGGGEAVDFSEDDVDAYGAATTEEPPRDERAAAEVGADALDRIARALRPRAVLPRAAERLRGLLAAGTADPANRWPDARAAFTALTQLAEAYRDLDDDGAVPYLVVVVQPEKKKKKGRSRPASRRRDLVETMLPFATRYPVPQVRKEALDALAQTAADHAPDLELEASDVLIPALCGAAADAAHRCRAAACRALVVVLDSTPARTVARHLDALSRSLWGALTEAPLFVRELAVSALAALASALADDDDDEGRARRATLYGLFAATLKPLAASRDAPAALRARSLECLALLGTAAGREVFGDDAIDLVRVVVTDYFDDDRRRPEDDAERSTALKSVVMVANCLEPHFFEPYLAKIVPPILEAAARADVFVSRRRSREDDDLDLDLDDDDEDLVVRTEALEEQSSAVQLIARLAEALGSQFADHVQGCLVALAPLTTSSLADDVRQYASIAMPGLVACIAMRERDAAGDADADDPWWCYEPAATRAAAVFAVGALLEAVGTEDERDPRLAALQALRATIEDACRVVGVYEDAAIASSGMNRRRKNTTRVETPRECVPLLYGTPVFAAAFRKLLETLQASIQRRAVRLASAKVDVDYDDEQADEDAAERAHDEELLYNLAEVVGSLLRTHGVAALDAFFATGWSDRVRDMAHVNCVEADRQFAAYVIADLFEFGTASPRGDFFQQDGISLEAKRALVVSEARKRCVAAFLDPLVSLARDGALLNLRASAPRRQAAVYGLGVAAEKCARDVAPYAPNLADVLSAVMSQRARDNEPRRQDFDDDEHFFEDDDDDDDDVLEDDVLVSDNAAASLEKLARTHSATLGAATADLWRRWLDYLPMLGDADEADKSVRSLCDYLVSGSTLPALGPASFLGVLSRIADAILDGGYAGTTSKREPTSRSVRDQLSKRRRTNEPASTLLAAALAALQDRDAPDFQAAWAALPPRAQQALLAASR</sequence>
<dbReference type="InterPro" id="IPR041389">
    <property type="entry name" value="Importin_rep_6"/>
</dbReference>
<dbReference type="InterPro" id="IPR041653">
    <property type="entry name" value="Importin_rep_4"/>
</dbReference>
<dbReference type="Pfam" id="PF18829">
    <property type="entry name" value="Importin_rep_6"/>
    <property type="match status" value="1"/>
</dbReference>
<evidence type="ECO:0000256" key="1">
    <source>
        <dbReference type="ARBA" id="ARBA00004496"/>
    </source>
</evidence>
<dbReference type="Gene3D" id="1.25.10.10">
    <property type="entry name" value="Leucine-rich Repeat Variant"/>
    <property type="match status" value="2"/>
</dbReference>
<dbReference type="Proteomes" id="UP001230188">
    <property type="component" value="Unassembled WGS sequence"/>
</dbReference>
<gene>
    <name evidence="7" type="ORF">CTAYLR_009778</name>
</gene>
<evidence type="ECO:0000256" key="4">
    <source>
        <dbReference type="ARBA" id="ARBA00022737"/>
    </source>
</evidence>
<dbReference type="GO" id="GO:0005737">
    <property type="term" value="C:cytoplasm"/>
    <property type="evidence" value="ECO:0007669"/>
    <property type="project" value="UniProtKB-SubCell"/>
</dbReference>
<proteinExistence type="predicted"/>